<dbReference type="GO" id="GO:0005509">
    <property type="term" value="F:calcium ion binding"/>
    <property type="evidence" value="ECO:0007669"/>
    <property type="project" value="InterPro"/>
</dbReference>
<dbReference type="GO" id="GO:0016020">
    <property type="term" value="C:membrane"/>
    <property type="evidence" value="ECO:0007669"/>
    <property type="project" value="InterPro"/>
</dbReference>
<feature type="non-terminal residue" evidence="2">
    <location>
        <position position="606"/>
    </location>
</feature>
<dbReference type="InterPro" id="IPR009091">
    <property type="entry name" value="RCC1/BLIP-II"/>
</dbReference>
<dbReference type="InterPro" id="IPR051210">
    <property type="entry name" value="Ub_ligase/GEF_domain"/>
</dbReference>
<name>A0A1V1NW33_9BACT</name>
<dbReference type="PROSITE" id="PS50012">
    <property type="entry name" value="RCC1_3"/>
    <property type="match status" value="2"/>
</dbReference>
<dbReference type="Proteomes" id="UP000189670">
    <property type="component" value="Unassembled WGS sequence"/>
</dbReference>
<dbReference type="PANTHER" id="PTHR22870">
    <property type="entry name" value="REGULATOR OF CHROMOSOME CONDENSATION"/>
    <property type="match status" value="1"/>
</dbReference>
<dbReference type="InterPro" id="IPR000408">
    <property type="entry name" value="Reg_chr_condens"/>
</dbReference>
<protein>
    <recommendedName>
        <fullName evidence="4">Cadherin domain-containing protein</fullName>
    </recommendedName>
</protein>
<dbReference type="Pfam" id="PF00415">
    <property type="entry name" value="RCC1"/>
    <property type="match status" value="3"/>
</dbReference>
<dbReference type="AlphaFoldDB" id="A0A1V1NW33"/>
<dbReference type="Gene3D" id="2.130.10.30">
    <property type="entry name" value="Regulator of chromosome condensation 1/beta-lactamase-inhibitor protein II"/>
    <property type="match status" value="1"/>
</dbReference>
<dbReference type="EMBL" id="ATBP01001756">
    <property type="protein sequence ID" value="ETR66773.1"/>
    <property type="molecule type" value="Genomic_DNA"/>
</dbReference>
<dbReference type="Pfam" id="PF17963">
    <property type="entry name" value="Big_9"/>
    <property type="match status" value="1"/>
</dbReference>
<evidence type="ECO:0000313" key="3">
    <source>
        <dbReference type="Proteomes" id="UP000189670"/>
    </source>
</evidence>
<keyword evidence="1" id="KW-0677">Repeat</keyword>
<evidence type="ECO:0008006" key="4">
    <source>
        <dbReference type="Google" id="ProtNLM"/>
    </source>
</evidence>
<dbReference type="SUPFAM" id="SSF49313">
    <property type="entry name" value="Cadherin-like"/>
    <property type="match status" value="1"/>
</dbReference>
<dbReference type="PANTHER" id="PTHR22870:SF408">
    <property type="entry name" value="OS09G0560450 PROTEIN"/>
    <property type="match status" value="1"/>
</dbReference>
<evidence type="ECO:0000256" key="1">
    <source>
        <dbReference type="ARBA" id="ARBA00022737"/>
    </source>
</evidence>
<evidence type="ECO:0000313" key="2">
    <source>
        <dbReference type="EMBL" id="ETR66773.1"/>
    </source>
</evidence>
<gene>
    <name evidence="2" type="ORF">OMM_12359</name>
</gene>
<dbReference type="InterPro" id="IPR015919">
    <property type="entry name" value="Cadherin-like_sf"/>
</dbReference>
<dbReference type="PROSITE" id="PS00626">
    <property type="entry name" value="RCC1_2"/>
    <property type="match status" value="1"/>
</dbReference>
<reference evidence="3" key="1">
    <citation type="submission" date="2012-11" db="EMBL/GenBank/DDBJ databases">
        <authorList>
            <person name="Lucero-Rivera Y.E."/>
            <person name="Tovar-Ramirez D."/>
        </authorList>
    </citation>
    <scope>NUCLEOTIDE SEQUENCE [LARGE SCALE GENOMIC DNA]</scope>
    <source>
        <strain evidence="3">Araruama</strain>
    </source>
</reference>
<proteinExistence type="predicted"/>
<dbReference type="PRINTS" id="PR00633">
    <property type="entry name" value="RCCNDNSATION"/>
</dbReference>
<feature type="non-terminal residue" evidence="2">
    <location>
        <position position="1"/>
    </location>
</feature>
<accession>A0A1V1NW33</accession>
<comment type="caution">
    <text evidence="2">The sequence shown here is derived from an EMBL/GenBank/DDBJ whole genome shotgun (WGS) entry which is preliminary data.</text>
</comment>
<dbReference type="SUPFAM" id="SSF50985">
    <property type="entry name" value="RCC1/BLIP-II"/>
    <property type="match status" value="1"/>
</dbReference>
<sequence length="606" mass="63725">DITFVSAGGYHSLALKVDGSVWAWGENYSGQLGDGTTSSSSTPAQIGSLSNIILIAAGFNYSIALKNDGTVWVWGDNRYGQLGGGITPNITSPVKIADFTNVVSIGIAGGHTLAVKDDGTAWAWGDNYYGQIGNGMKDHKSTPEKVISRIQTTNEDTPLTVTYSITDAESAPCDLTITLISSDSSLIHENNLNYSCQEDSYDIHITPTENQSGTADITIIASDFQGLTASQSFSITVTAVDDPIQLSNVANMNMSEDTSHIITFNASDPDLSPCSLGITITSSNPDLITDSGLTVVCDNDMYTLTADPINNAFGSSIITILVSDGTSIEESQFTITVDNTPDPISLSLQNGDTTIDINNATIDKLSVSQMDFVPITVCVQTSDSNLVAINNISLTGAGLTGSTGCYNLSLPTLVEDYTSTITPETNASGVCSITFTATSEFGITAITAFDLTITGGIPSISSMFTQTTLENLSTSMVFSITDTAGGMMSLTSYASDSLLVSADNIHLTHALITQSSDSYTINVTAGIPETITLTIIPAENQFGDTQINILVTNPYGLTALTSFSLSVVESGARSMAFDGIDDHIISDADIAIPPTNAISIEAWIYL</sequence>
<organism evidence="2 3">
    <name type="scientific">Candidatus Magnetoglobus multicellularis str. Araruama</name>
    <dbReference type="NCBI Taxonomy" id="890399"/>
    <lineage>
        <taxon>Bacteria</taxon>
        <taxon>Pseudomonadati</taxon>
        <taxon>Thermodesulfobacteriota</taxon>
        <taxon>Desulfobacteria</taxon>
        <taxon>Desulfobacterales</taxon>
        <taxon>Desulfobacteraceae</taxon>
        <taxon>Candidatus Magnetoglobus</taxon>
    </lineage>
</organism>